<name>U1GVB1_ENDPU</name>
<proteinExistence type="predicted"/>
<dbReference type="GeneID" id="19243095"/>
<evidence type="ECO:0000313" key="2">
    <source>
        <dbReference type="EMBL" id="ERF75991.1"/>
    </source>
</evidence>
<sequence>MPDQVIRTIEMSAHVLYEKLFSTSVETVRLANPSPPLSTTYPRFLPRPNLSAPPIEDLRGNTPPPRKPAATSPAASPPPTVTPHAKILTLQADRPARADLPLPNLRNKTRRRPGFFVAY</sequence>
<evidence type="ECO:0000256" key="1">
    <source>
        <dbReference type="SAM" id="MobiDB-lite"/>
    </source>
</evidence>
<organism evidence="2 3">
    <name type="scientific">Endocarpon pusillum (strain Z07020 / HMAS-L-300199)</name>
    <name type="common">Lichen-forming fungus</name>
    <dbReference type="NCBI Taxonomy" id="1263415"/>
    <lineage>
        <taxon>Eukaryota</taxon>
        <taxon>Fungi</taxon>
        <taxon>Dikarya</taxon>
        <taxon>Ascomycota</taxon>
        <taxon>Pezizomycotina</taxon>
        <taxon>Eurotiomycetes</taxon>
        <taxon>Chaetothyriomycetidae</taxon>
        <taxon>Verrucariales</taxon>
        <taxon>Verrucariaceae</taxon>
        <taxon>Endocarpon</taxon>
    </lineage>
</organism>
<dbReference type="Proteomes" id="UP000019373">
    <property type="component" value="Unassembled WGS sequence"/>
</dbReference>
<feature type="region of interest" description="Disordered" evidence="1">
    <location>
        <begin position="32"/>
        <end position="107"/>
    </location>
</feature>
<protein>
    <submittedName>
        <fullName evidence="2">Uncharacterized protein</fullName>
    </submittedName>
</protein>
<keyword evidence="3" id="KW-1185">Reference proteome</keyword>
<dbReference type="AlphaFoldDB" id="U1GVB1"/>
<gene>
    <name evidence="2" type="ORF">EPUS_08245</name>
</gene>
<dbReference type="EMBL" id="KE720794">
    <property type="protein sequence ID" value="ERF75991.1"/>
    <property type="molecule type" value="Genomic_DNA"/>
</dbReference>
<accession>U1GVB1</accession>
<reference evidence="3" key="1">
    <citation type="journal article" date="2014" name="BMC Genomics">
        <title>Genome characteristics reveal the impact of lichenization on lichen-forming fungus Endocarpon pusillum Hedwig (Verrucariales, Ascomycota).</title>
        <authorList>
            <person name="Wang Y.-Y."/>
            <person name="Liu B."/>
            <person name="Zhang X.-Y."/>
            <person name="Zhou Q.-M."/>
            <person name="Zhang T."/>
            <person name="Li H."/>
            <person name="Yu Y.-F."/>
            <person name="Zhang X.-L."/>
            <person name="Hao X.-Y."/>
            <person name="Wang M."/>
            <person name="Wang L."/>
            <person name="Wei J.-C."/>
        </authorList>
    </citation>
    <scope>NUCLEOTIDE SEQUENCE [LARGE SCALE GENOMIC DNA]</scope>
    <source>
        <strain evidence="3">Z07020 / HMAS-L-300199</strain>
    </source>
</reference>
<dbReference type="RefSeq" id="XP_007786647.1">
    <property type="nucleotide sequence ID" value="XM_007788457.1"/>
</dbReference>
<dbReference type="HOGENOM" id="CLU_2061465_0_0_1"/>
<evidence type="ECO:0000313" key="3">
    <source>
        <dbReference type="Proteomes" id="UP000019373"/>
    </source>
</evidence>